<dbReference type="InterPro" id="IPR016032">
    <property type="entry name" value="Sig_transdc_resp-reg_C-effctor"/>
</dbReference>
<evidence type="ECO:0000256" key="3">
    <source>
        <dbReference type="ARBA" id="ARBA00023163"/>
    </source>
</evidence>
<dbReference type="CDD" id="cd06170">
    <property type="entry name" value="LuxR_C_like"/>
    <property type="match status" value="1"/>
</dbReference>
<evidence type="ECO:0000313" key="7">
    <source>
        <dbReference type="Proteomes" id="UP001595816"/>
    </source>
</evidence>
<evidence type="ECO:0000313" key="6">
    <source>
        <dbReference type="EMBL" id="MFC4136736.1"/>
    </source>
</evidence>
<dbReference type="PANTHER" id="PTHR44688:SF16">
    <property type="entry name" value="DNA-BINDING TRANSCRIPTIONAL ACTIVATOR DEVR_DOSR"/>
    <property type="match status" value="1"/>
</dbReference>
<evidence type="ECO:0000256" key="2">
    <source>
        <dbReference type="ARBA" id="ARBA00023125"/>
    </source>
</evidence>
<name>A0ABV8M091_9ACTN</name>
<keyword evidence="2" id="KW-0238">DNA-binding</keyword>
<keyword evidence="1" id="KW-0805">Transcription regulation</keyword>
<keyword evidence="7" id="KW-1185">Reference proteome</keyword>
<evidence type="ECO:0000256" key="4">
    <source>
        <dbReference type="SAM" id="MobiDB-lite"/>
    </source>
</evidence>
<proteinExistence type="predicted"/>
<dbReference type="Gene3D" id="1.10.10.10">
    <property type="entry name" value="Winged helix-like DNA-binding domain superfamily/Winged helix DNA-binding domain"/>
    <property type="match status" value="1"/>
</dbReference>
<dbReference type="Pfam" id="PF00196">
    <property type="entry name" value="GerE"/>
    <property type="match status" value="1"/>
</dbReference>
<evidence type="ECO:0000259" key="5">
    <source>
        <dbReference type="PROSITE" id="PS50043"/>
    </source>
</evidence>
<dbReference type="PROSITE" id="PS50043">
    <property type="entry name" value="HTH_LUXR_2"/>
    <property type="match status" value="1"/>
</dbReference>
<accession>A0ABV8M091</accession>
<dbReference type="PANTHER" id="PTHR44688">
    <property type="entry name" value="DNA-BINDING TRANSCRIPTIONAL ACTIVATOR DEVR_DOSR"/>
    <property type="match status" value="1"/>
</dbReference>
<feature type="domain" description="HTH luxR-type" evidence="5">
    <location>
        <begin position="287"/>
        <end position="352"/>
    </location>
</feature>
<organism evidence="6 7">
    <name type="scientific">Hamadaea flava</name>
    <dbReference type="NCBI Taxonomy" id="1742688"/>
    <lineage>
        <taxon>Bacteria</taxon>
        <taxon>Bacillati</taxon>
        <taxon>Actinomycetota</taxon>
        <taxon>Actinomycetes</taxon>
        <taxon>Micromonosporales</taxon>
        <taxon>Micromonosporaceae</taxon>
        <taxon>Hamadaea</taxon>
    </lineage>
</organism>
<evidence type="ECO:0000256" key="1">
    <source>
        <dbReference type="ARBA" id="ARBA00023015"/>
    </source>
</evidence>
<gene>
    <name evidence="6" type="ORF">ACFOZ4_39540</name>
</gene>
<keyword evidence="3" id="KW-0804">Transcription</keyword>
<comment type="caution">
    <text evidence="6">The sequence shown here is derived from an EMBL/GenBank/DDBJ whole genome shotgun (WGS) entry which is preliminary data.</text>
</comment>
<dbReference type="Proteomes" id="UP001595816">
    <property type="component" value="Unassembled WGS sequence"/>
</dbReference>
<dbReference type="InterPro" id="IPR000792">
    <property type="entry name" value="Tscrpt_reg_LuxR_C"/>
</dbReference>
<dbReference type="RefSeq" id="WP_253760581.1">
    <property type="nucleotide sequence ID" value="NZ_JAMZDZ010000001.1"/>
</dbReference>
<dbReference type="SUPFAM" id="SSF55781">
    <property type="entry name" value="GAF domain-like"/>
    <property type="match status" value="1"/>
</dbReference>
<reference evidence="7" key="1">
    <citation type="journal article" date="2019" name="Int. J. Syst. Evol. Microbiol.">
        <title>The Global Catalogue of Microorganisms (GCM) 10K type strain sequencing project: providing services to taxonomists for standard genome sequencing and annotation.</title>
        <authorList>
            <consortium name="The Broad Institute Genomics Platform"/>
            <consortium name="The Broad Institute Genome Sequencing Center for Infectious Disease"/>
            <person name="Wu L."/>
            <person name="Ma J."/>
        </authorList>
    </citation>
    <scope>NUCLEOTIDE SEQUENCE [LARGE SCALE GENOMIC DNA]</scope>
    <source>
        <strain evidence="7">CGMCC 4.7289</strain>
    </source>
</reference>
<sequence>MRSEAERGVDKIARLARQPVDVVRLWQECTAVIGDYVPYYQAPCWYTLDPASLLITSHYHDGLPEFPSEWLASEYYEDGANRLADVVRSESGISTLHDVTAGHPSDDPRWHRNMILGGDQEIVVRLRAKSGQVWGALALYREPGRALFDAAEKSFLSAVSPHLAEGARRALLVGEAADPEGVDAPGLLILNDKWEVESATPGVERWISELPDGDWSHQRLPSSVLAVAGRALRSANLPGDAGEVAVARVLTRRGTWVVLHGASLVSGVERRVAIIVEPGHPARIHPLLMSAYGLTEREQEVTRMVLQGDATADIAAELHVSPHTVQQHLKSIFGKTGVRSRRDLVGKVFFAYYEPRLRDNERRTRVDLPMRGGPVDPGSPDYSP</sequence>
<dbReference type="SUPFAM" id="SSF46894">
    <property type="entry name" value="C-terminal effector domain of the bipartite response regulators"/>
    <property type="match status" value="1"/>
</dbReference>
<protein>
    <submittedName>
        <fullName evidence="6">LuxR C-terminal-related transcriptional regulator</fullName>
    </submittedName>
</protein>
<dbReference type="SMART" id="SM00421">
    <property type="entry name" value="HTH_LUXR"/>
    <property type="match status" value="1"/>
</dbReference>
<dbReference type="PRINTS" id="PR00038">
    <property type="entry name" value="HTHLUXR"/>
</dbReference>
<dbReference type="EMBL" id="JBHSAY010000033">
    <property type="protein sequence ID" value="MFC4136736.1"/>
    <property type="molecule type" value="Genomic_DNA"/>
</dbReference>
<feature type="region of interest" description="Disordered" evidence="4">
    <location>
        <begin position="364"/>
        <end position="384"/>
    </location>
</feature>
<dbReference type="PROSITE" id="PS00622">
    <property type="entry name" value="HTH_LUXR_1"/>
    <property type="match status" value="1"/>
</dbReference>
<dbReference type="InterPro" id="IPR036388">
    <property type="entry name" value="WH-like_DNA-bd_sf"/>
</dbReference>